<dbReference type="AlphaFoldDB" id="A0A268RZS9"/>
<evidence type="ECO:0000313" key="2">
    <source>
        <dbReference type="EMBL" id="PAF25775.1"/>
    </source>
</evidence>
<feature type="transmembrane region" description="Helical" evidence="1">
    <location>
        <begin position="32"/>
        <end position="51"/>
    </location>
</feature>
<protein>
    <submittedName>
        <fullName evidence="2">Uncharacterized protein</fullName>
    </submittedName>
</protein>
<organism evidence="2 3">
    <name type="scientific">Shouchella clausii</name>
    <name type="common">Alkalihalobacillus clausii</name>
    <dbReference type="NCBI Taxonomy" id="79880"/>
    <lineage>
        <taxon>Bacteria</taxon>
        <taxon>Bacillati</taxon>
        <taxon>Bacillota</taxon>
        <taxon>Bacilli</taxon>
        <taxon>Bacillales</taxon>
        <taxon>Bacillaceae</taxon>
        <taxon>Shouchella</taxon>
    </lineage>
</organism>
<sequence length="62" mass="7164">MYLLAVILAVIGLIMGIIHIFTDLRDTNETIWFVFRLSQVLMLISLLFLVIKAGSKRRENDK</sequence>
<dbReference type="RefSeq" id="WP_095239194.1">
    <property type="nucleotide sequence ID" value="NZ_CP155469.1"/>
</dbReference>
<evidence type="ECO:0000313" key="3">
    <source>
        <dbReference type="Proteomes" id="UP000216133"/>
    </source>
</evidence>
<dbReference type="Proteomes" id="UP000216133">
    <property type="component" value="Unassembled WGS sequence"/>
</dbReference>
<name>A0A268RZS9_SHOCL</name>
<keyword evidence="1" id="KW-1133">Transmembrane helix</keyword>
<gene>
    <name evidence="2" type="ORF">CHH61_11830</name>
</gene>
<dbReference type="EMBL" id="NPBS01000061">
    <property type="protein sequence ID" value="PAF25775.1"/>
    <property type="molecule type" value="Genomic_DNA"/>
</dbReference>
<evidence type="ECO:0000256" key="1">
    <source>
        <dbReference type="SAM" id="Phobius"/>
    </source>
</evidence>
<keyword evidence="1" id="KW-0472">Membrane</keyword>
<proteinExistence type="predicted"/>
<keyword evidence="1" id="KW-0812">Transmembrane</keyword>
<reference evidence="2 3" key="1">
    <citation type="submission" date="2017-07" db="EMBL/GenBank/DDBJ databases">
        <title>Isolation and whole genome analysis of endospore-forming bacteria from heroin.</title>
        <authorList>
            <person name="Kalinowski J."/>
            <person name="Ahrens B."/>
            <person name="Al-Dilaimi A."/>
            <person name="Winkler A."/>
            <person name="Wibberg D."/>
            <person name="Schleenbecker U."/>
            <person name="Ruckert C."/>
            <person name="Wolfel R."/>
            <person name="Grass G."/>
        </authorList>
    </citation>
    <scope>NUCLEOTIDE SEQUENCE [LARGE SCALE GENOMIC DNA]</scope>
    <source>
        <strain evidence="2 3">7523-2</strain>
    </source>
</reference>
<comment type="caution">
    <text evidence="2">The sequence shown here is derived from an EMBL/GenBank/DDBJ whole genome shotgun (WGS) entry which is preliminary data.</text>
</comment>
<accession>A0A268RZS9</accession>